<dbReference type="Pfam" id="PF00069">
    <property type="entry name" value="Pkinase"/>
    <property type="match status" value="1"/>
</dbReference>
<evidence type="ECO:0000256" key="10">
    <source>
        <dbReference type="ARBA" id="ARBA00048679"/>
    </source>
</evidence>
<keyword evidence="13" id="KW-1185">Reference proteome</keyword>
<dbReference type="Proteomes" id="UP000050795">
    <property type="component" value="Unassembled WGS sequence"/>
</dbReference>
<feature type="compositionally biased region" description="Basic and acidic residues" evidence="11">
    <location>
        <begin position="146"/>
        <end position="159"/>
    </location>
</feature>
<evidence type="ECO:0000256" key="5">
    <source>
        <dbReference type="ARBA" id="ARBA00022741"/>
    </source>
</evidence>
<evidence type="ECO:0000256" key="9">
    <source>
        <dbReference type="ARBA" id="ARBA00047899"/>
    </source>
</evidence>
<feature type="compositionally biased region" description="Polar residues" evidence="11">
    <location>
        <begin position="1257"/>
        <end position="1267"/>
    </location>
</feature>
<dbReference type="InterPro" id="IPR050236">
    <property type="entry name" value="Ser_Thr_kinase_AGC"/>
</dbReference>
<comment type="catalytic activity">
    <reaction evidence="9">
        <text>L-threonyl-[protein] + ATP = O-phospho-L-threonyl-[protein] + ADP + H(+)</text>
        <dbReference type="Rhea" id="RHEA:46608"/>
        <dbReference type="Rhea" id="RHEA-COMP:11060"/>
        <dbReference type="Rhea" id="RHEA-COMP:11605"/>
        <dbReference type="ChEBI" id="CHEBI:15378"/>
        <dbReference type="ChEBI" id="CHEBI:30013"/>
        <dbReference type="ChEBI" id="CHEBI:30616"/>
        <dbReference type="ChEBI" id="CHEBI:61977"/>
        <dbReference type="ChEBI" id="CHEBI:456216"/>
        <dbReference type="EC" id="2.7.11.1"/>
    </reaction>
</comment>
<organism evidence="13 14">
    <name type="scientific">Trichobilharzia regenti</name>
    <name type="common">Nasal bird schistosome</name>
    <dbReference type="NCBI Taxonomy" id="157069"/>
    <lineage>
        <taxon>Eukaryota</taxon>
        <taxon>Metazoa</taxon>
        <taxon>Spiralia</taxon>
        <taxon>Lophotrochozoa</taxon>
        <taxon>Platyhelminthes</taxon>
        <taxon>Trematoda</taxon>
        <taxon>Digenea</taxon>
        <taxon>Strigeidida</taxon>
        <taxon>Schistosomatoidea</taxon>
        <taxon>Schistosomatidae</taxon>
        <taxon>Trichobilharzia</taxon>
    </lineage>
</organism>
<proteinExistence type="predicted"/>
<dbReference type="PANTHER" id="PTHR24356">
    <property type="entry name" value="SERINE/THREONINE-PROTEIN KINASE"/>
    <property type="match status" value="1"/>
</dbReference>
<keyword evidence="6" id="KW-0418">Kinase</keyword>
<dbReference type="Gene3D" id="1.10.510.10">
    <property type="entry name" value="Transferase(Phosphotransferase) domain 1"/>
    <property type="match status" value="1"/>
</dbReference>
<feature type="compositionally biased region" description="Basic and acidic residues" evidence="11">
    <location>
        <begin position="1221"/>
        <end position="1254"/>
    </location>
</feature>
<dbReference type="PROSITE" id="PS50011">
    <property type="entry name" value="PROTEIN_KINASE_DOM"/>
    <property type="match status" value="1"/>
</dbReference>
<dbReference type="InterPro" id="IPR008271">
    <property type="entry name" value="Ser/Thr_kinase_AS"/>
</dbReference>
<feature type="compositionally biased region" description="Basic residues" evidence="11">
    <location>
        <begin position="453"/>
        <end position="475"/>
    </location>
</feature>
<evidence type="ECO:0000256" key="1">
    <source>
        <dbReference type="ARBA" id="ARBA00012513"/>
    </source>
</evidence>
<dbReference type="AlphaFoldDB" id="A0AA85K9R0"/>
<feature type="compositionally biased region" description="Basic and acidic residues" evidence="11">
    <location>
        <begin position="766"/>
        <end position="777"/>
    </location>
</feature>
<dbReference type="PROSITE" id="PS00108">
    <property type="entry name" value="PROTEIN_KINASE_ST"/>
    <property type="match status" value="1"/>
</dbReference>
<dbReference type="GO" id="GO:0005524">
    <property type="term" value="F:ATP binding"/>
    <property type="evidence" value="ECO:0007669"/>
    <property type="project" value="UniProtKB-KW"/>
</dbReference>
<reference evidence="14" key="2">
    <citation type="submission" date="2023-11" db="UniProtKB">
        <authorList>
            <consortium name="WormBaseParasite"/>
        </authorList>
    </citation>
    <scope>IDENTIFICATION</scope>
</reference>
<feature type="compositionally biased region" description="Polar residues" evidence="11">
    <location>
        <begin position="483"/>
        <end position="494"/>
    </location>
</feature>
<feature type="region of interest" description="Disordered" evidence="11">
    <location>
        <begin position="662"/>
        <end position="777"/>
    </location>
</feature>
<feature type="compositionally biased region" description="Polar residues" evidence="11">
    <location>
        <begin position="707"/>
        <end position="720"/>
    </location>
</feature>
<feature type="compositionally biased region" description="Basic residues" evidence="11">
    <location>
        <begin position="722"/>
        <end position="735"/>
    </location>
</feature>
<reference evidence="13" key="1">
    <citation type="submission" date="2022-06" db="EMBL/GenBank/DDBJ databases">
        <authorList>
            <person name="Berger JAMES D."/>
            <person name="Berger JAMES D."/>
        </authorList>
    </citation>
    <scope>NUCLEOTIDE SEQUENCE [LARGE SCALE GENOMIC DNA]</scope>
</reference>
<evidence type="ECO:0000313" key="13">
    <source>
        <dbReference type="Proteomes" id="UP000050795"/>
    </source>
</evidence>
<evidence type="ECO:0000256" key="2">
    <source>
        <dbReference type="ARBA" id="ARBA00022148"/>
    </source>
</evidence>
<keyword evidence="7" id="KW-0067">ATP-binding</keyword>
<evidence type="ECO:0000256" key="3">
    <source>
        <dbReference type="ARBA" id="ARBA00022527"/>
    </source>
</evidence>
<accession>A0AA85K9R0</accession>
<protein>
    <recommendedName>
        <fullName evidence="2">Serine/threonine-protein kinase greatwall</fullName>
        <ecNumber evidence="1">2.7.11.1</ecNumber>
    </recommendedName>
    <alternativeName>
        <fullName evidence="8">Microtubule-associated serine/threonine-protein kinase-like</fullName>
    </alternativeName>
</protein>
<keyword evidence="4" id="KW-0808">Transferase</keyword>
<dbReference type="SMART" id="SM00220">
    <property type="entry name" value="S_TKc"/>
    <property type="match status" value="1"/>
</dbReference>
<dbReference type="InterPro" id="IPR011009">
    <property type="entry name" value="Kinase-like_dom_sf"/>
</dbReference>
<feature type="region of interest" description="Disordered" evidence="11">
    <location>
        <begin position="138"/>
        <end position="167"/>
    </location>
</feature>
<dbReference type="GO" id="GO:0004674">
    <property type="term" value="F:protein serine/threonine kinase activity"/>
    <property type="evidence" value="ECO:0007669"/>
    <property type="project" value="UniProtKB-KW"/>
</dbReference>
<dbReference type="SUPFAM" id="SSF56112">
    <property type="entry name" value="Protein kinase-like (PK-like)"/>
    <property type="match status" value="1"/>
</dbReference>
<evidence type="ECO:0000313" key="14">
    <source>
        <dbReference type="WBParaSite" id="TREG1_68770.1"/>
    </source>
</evidence>
<evidence type="ECO:0000256" key="11">
    <source>
        <dbReference type="SAM" id="MobiDB-lite"/>
    </source>
</evidence>
<dbReference type="InterPro" id="IPR000719">
    <property type="entry name" value="Prot_kinase_dom"/>
</dbReference>
<keyword evidence="5" id="KW-0547">Nucleotide-binding</keyword>
<feature type="domain" description="Protein kinase" evidence="12">
    <location>
        <begin position="846"/>
        <end position="1127"/>
    </location>
</feature>
<feature type="compositionally biased region" description="Low complexity" evidence="11">
    <location>
        <begin position="694"/>
        <end position="706"/>
    </location>
</feature>
<evidence type="ECO:0000256" key="4">
    <source>
        <dbReference type="ARBA" id="ARBA00022679"/>
    </source>
</evidence>
<evidence type="ECO:0000256" key="7">
    <source>
        <dbReference type="ARBA" id="ARBA00022840"/>
    </source>
</evidence>
<evidence type="ECO:0000256" key="8">
    <source>
        <dbReference type="ARBA" id="ARBA00033099"/>
    </source>
</evidence>
<sequence length="1267" mass="145286">MKWPGKRIESRLRASFRRLFGIRENSHISNLICDEPRHADSLPTQDLEHFHKTFHSTPHSLPNINATDNYNGSGEHIHHRNVDNEAYIKDGISSPDMDINKMSKLCNSRFSDKSLIQCEKSCGEHCLSMMNIEDDTECMKSGQGEQIEKEYSSSTHKSDDGDDDTDKSIQYFNDGVKVTVESNKNSPVKQIRSNYQPEHTYSEYALSKQQQDEYGNEYIRKSTSFSSNLVNAPIKEGNKLKQFQLSQADYAKQWNPSINFCEVDNDSVEDDGTDEERRCSNGNLISAEDEPYFWMKSSSLSLNRIGIYDNDDGDDVDDSYDGVKESLPRKRKWCKNNVKSTPPTNSDRCDHTDEYNKIMDIYSPSYGSFHTVNRECGDKSEIHQLSLPSQYLLPHLQSGKSIIQSTTVKCEYHSENSDKQNFNRSKTGSVRINNKLGYDCSCETNTKRLYHNHHHHHNHHSHPHHQQQHRQHHRRIQQENQHDSNCAATGIKSNKNPKKQSTKFDNISLGNFTDSRECVSLTEPIRKPYSFRIQRGDFKWFHQCGTRKVDRNTAKSCRKAMNTKTSTMAVTPGGIKTGISHSRLFVEGAVERKKSIVKTTNTVTPITTTALEAHYGHTNQMNKDLSKSAGSIVKQKRLHNHECSTDKNSFVSLDLASVKKKHGLTGKHVVGRSQNSKSCASDDGDQGTSNEKPTVNNLVSSSTNSTRQNDQVSELHSTKSPAYRKKHQRHCHHHDHGHDHQQQQQQQQQQQYQHHDKQRGALPPSKDLDKCPTGRHPDVNPEKPCICIMVKRMVLEQSKPIIHEWHSTPKRIHSVSSKTTKLFRHTYASDLDSNCTIAPNLPDFQLIRPTRMVRGGQGTVARVTNPTTGLNYALKFKTRDQRSDSTWLIERREAHLLRYTNHEFIVKLYHVYETEDALFMALEWLDGGCLWNHIAKYGTMPECYALYYASCVLSALQYLHSKQIVYRDMKAENIVLDNRGRPKLVDFGMAKRFHLKRKSIEHMSTSPSTEVSTNDSENFTDQPPTRYYFAAYLAPEIYDHTECNSQLIDSWGLGYIIIEMILGYGIFDPMPWEKDSNNHLSHQWKLVLPSKSSAYLSNYCEDLIYKMLVRNPEERLTLDEAMKHAFFSRVPWLHLTTFRGPDLSKCRPKDSIQMNTSTSSRSDQHRLLTMHDSQGQIPDMNFVKEFGVFYTSTKRSSFLSKRPKTQRLQVSRPLGNNKDVLSNDRVRMTDVRGPSEVKNSSHDSRNDCRKEVRKSGKSSGHSGVQAV</sequence>
<dbReference type="EC" id="2.7.11.1" evidence="1"/>
<evidence type="ECO:0000259" key="12">
    <source>
        <dbReference type="PROSITE" id="PS50011"/>
    </source>
</evidence>
<evidence type="ECO:0000256" key="6">
    <source>
        <dbReference type="ARBA" id="ARBA00022777"/>
    </source>
</evidence>
<feature type="compositionally biased region" description="Low complexity" evidence="11">
    <location>
        <begin position="742"/>
        <end position="752"/>
    </location>
</feature>
<feature type="region of interest" description="Disordered" evidence="11">
    <location>
        <begin position="1200"/>
        <end position="1267"/>
    </location>
</feature>
<keyword evidence="3" id="KW-0723">Serine/threonine-protein kinase</keyword>
<dbReference type="PANTHER" id="PTHR24356:SF1">
    <property type="entry name" value="SERINE_THREONINE-PROTEIN KINASE GREATWALL"/>
    <property type="match status" value="1"/>
</dbReference>
<dbReference type="WBParaSite" id="TREG1_68770.1">
    <property type="protein sequence ID" value="TREG1_68770.1"/>
    <property type="gene ID" value="TREG1_68770"/>
</dbReference>
<feature type="region of interest" description="Disordered" evidence="11">
    <location>
        <begin position="453"/>
        <end position="507"/>
    </location>
</feature>
<comment type="catalytic activity">
    <reaction evidence="10">
        <text>L-seryl-[protein] + ATP = O-phospho-L-seryl-[protein] + ADP + H(+)</text>
        <dbReference type="Rhea" id="RHEA:17989"/>
        <dbReference type="Rhea" id="RHEA-COMP:9863"/>
        <dbReference type="Rhea" id="RHEA-COMP:11604"/>
        <dbReference type="ChEBI" id="CHEBI:15378"/>
        <dbReference type="ChEBI" id="CHEBI:29999"/>
        <dbReference type="ChEBI" id="CHEBI:30616"/>
        <dbReference type="ChEBI" id="CHEBI:83421"/>
        <dbReference type="ChEBI" id="CHEBI:456216"/>
        <dbReference type="EC" id="2.7.11.1"/>
    </reaction>
</comment>
<name>A0AA85K9R0_TRIRE</name>